<accession>A0AAD3XZH9</accession>
<comment type="caution">
    <text evidence="1">The sequence shown here is derived from an EMBL/GenBank/DDBJ whole genome shotgun (WGS) entry which is preliminary data.</text>
</comment>
<name>A0AAD3XZH9_NEPGR</name>
<protein>
    <submittedName>
        <fullName evidence="1">Uncharacterized protein</fullName>
    </submittedName>
</protein>
<evidence type="ECO:0000313" key="2">
    <source>
        <dbReference type="Proteomes" id="UP001279734"/>
    </source>
</evidence>
<dbReference type="EMBL" id="BSYO01000024">
    <property type="protein sequence ID" value="GMH22020.1"/>
    <property type="molecule type" value="Genomic_DNA"/>
</dbReference>
<dbReference type="AlphaFoldDB" id="A0AAD3XZH9"/>
<gene>
    <name evidence="1" type="ORF">Nepgr_023863</name>
</gene>
<keyword evidence="2" id="KW-1185">Reference proteome</keyword>
<proteinExistence type="predicted"/>
<evidence type="ECO:0000313" key="1">
    <source>
        <dbReference type="EMBL" id="GMH22020.1"/>
    </source>
</evidence>
<organism evidence="1 2">
    <name type="scientific">Nepenthes gracilis</name>
    <name type="common">Slender pitcher plant</name>
    <dbReference type="NCBI Taxonomy" id="150966"/>
    <lineage>
        <taxon>Eukaryota</taxon>
        <taxon>Viridiplantae</taxon>
        <taxon>Streptophyta</taxon>
        <taxon>Embryophyta</taxon>
        <taxon>Tracheophyta</taxon>
        <taxon>Spermatophyta</taxon>
        <taxon>Magnoliopsida</taxon>
        <taxon>eudicotyledons</taxon>
        <taxon>Gunneridae</taxon>
        <taxon>Pentapetalae</taxon>
        <taxon>Caryophyllales</taxon>
        <taxon>Nepenthaceae</taxon>
        <taxon>Nepenthes</taxon>
    </lineage>
</organism>
<dbReference type="Proteomes" id="UP001279734">
    <property type="component" value="Unassembled WGS sequence"/>
</dbReference>
<sequence length="133" mass="14569">METISRARAVELPYLAVQIYVERDILSEVIRRAITEDVLGPQATSFVDQAKTGATVHFEIPVPLVPVTDEAVRVTEVMVVAQEVDDVVEEAAAFADVAQPSKQLVPEVQGVEELPGRSPFLKVRPLAFFNPSI</sequence>
<reference evidence="1" key="1">
    <citation type="submission" date="2023-05" db="EMBL/GenBank/DDBJ databases">
        <title>Nepenthes gracilis genome sequencing.</title>
        <authorList>
            <person name="Fukushima K."/>
        </authorList>
    </citation>
    <scope>NUCLEOTIDE SEQUENCE</scope>
    <source>
        <strain evidence="1">SING2019-196</strain>
    </source>
</reference>